<evidence type="ECO:0000313" key="3">
    <source>
        <dbReference type="Proteomes" id="UP000095247"/>
    </source>
</evidence>
<gene>
    <name evidence="2" type="ORF">BFL38_09820</name>
</gene>
<dbReference type="RefSeq" id="WP_069725233.1">
    <property type="nucleotide sequence ID" value="NZ_MDCO01000001.1"/>
</dbReference>
<comment type="caution">
    <text evidence="2">The sequence shown here is derived from an EMBL/GenBank/DDBJ whole genome shotgun (WGS) entry which is preliminary data.</text>
</comment>
<evidence type="ECO:0008006" key="4">
    <source>
        <dbReference type="Google" id="ProtNLM"/>
    </source>
</evidence>
<feature type="chain" id="PRO_5009182393" description="Beta-lactamase-inhibitor-like PepSY-like domain-containing protein" evidence="1">
    <location>
        <begin position="23"/>
        <end position="177"/>
    </location>
</feature>
<evidence type="ECO:0000313" key="2">
    <source>
        <dbReference type="EMBL" id="OEJ15755.1"/>
    </source>
</evidence>
<dbReference type="Proteomes" id="UP000095247">
    <property type="component" value="Unassembled WGS sequence"/>
</dbReference>
<name>A0A1E5NHW8_9SPIR</name>
<dbReference type="AlphaFoldDB" id="A0A1E5NHW8"/>
<reference evidence="2 3" key="1">
    <citation type="submission" date="2016-08" db="EMBL/GenBank/DDBJ databases">
        <title>Characterization and recognition of Brachyspira hampsonii sp. nov., a novel intestinal spirochete that is pathogenic to pigs.</title>
        <authorList>
            <person name="Mirajkar N."/>
            <person name="La T."/>
            <person name="Phillips N."/>
            <person name="Hampson D."/>
            <person name="Gebhart C."/>
        </authorList>
    </citation>
    <scope>NUCLEOTIDE SEQUENCE [LARGE SCALE GENOMIC DNA]</scope>
    <source>
        <strain evidence="2 3">P280/1</strain>
    </source>
</reference>
<sequence>MNKKLFLTLFIISILASFSAIGCKNNNTNPDTSTGTDIGEKYQGIWYLNAAPNLQFSPEAPAADIANTLIDYFKQSFNTPIKNEQYTINSDGSILNGQTTIEKNKISKEGDNKYIADLTINIPTPNPSISISGLKEAYTFNTDGQTATAESYIIINIGGKSYNLYVYRDGTFTRTQQ</sequence>
<proteinExistence type="predicted"/>
<dbReference type="EMBL" id="MDCO01000001">
    <property type="protein sequence ID" value="OEJ15755.1"/>
    <property type="molecule type" value="Genomic_DNA"/>
</dbReference>
<evidence type="ECO:0000256" key="1">
    <source>
        <dbReference type="SAM" id="SignalP"/>
    </source>
</evidence>
<feature type="signal peptide" evidence="1">
    <location>
        <begin position="1"/>
        <end position="22"/>
    </location>
</feature>
<protein>
    <recommendedName>
        <fullName evidence="4">Beta-lactamase-inhibitor-like PepSY-like domain-containing protein</fullName>
    </recommendedName>
</protein>
<dbReference type="PROSITE" id="PS51257">
    <property type="entry name" value="PROKAR_LIPOPROTEIN"/>
    <property type="match status" value="1"/>
</dbReference>
<organism evidence="2 3">
    <name type="scientific">Brachyspira hampsonii</name>
    <dbReference type="NCBI Taxonomy" id="1287055"/>
    <lineage>
        <taxon>Bacteria</taxon>
        <taxon>Pseudomonadati</taxon>
        <taxon>Spirochaetota</taxon>
        <taxon>Spirochaetia</taxon>
        <taxon>Brachyspirales</taxon>
        <taxon>Brachyspiraceae</taxon>
        <taxon>Brachyspira</taxon>
    </lineage>
</organism>
<accession>A0A1E5NHW8</accession>
<keyword evidence="1" id="KW-0732">Signal</keyword>